<proteinExistence type="predicted"/>
<dbReference type="AlphaFoldDB" id="A0A7Y7X8D1"/>
<sequence>MEQTSTPSKSVDRRQFNNPHAAVHTAGAAAARKGLRVCSCPYHHPAMRASWLKGFAQAQQLTLDL</sequence>
<organism evidence="1 2">
    <name type="scientific">Pseudomonas gingeri</name>
    <dbReference type="NCBI Taxonomy" id="117681"/>
    <lineage>
        <taxon>Bacteria</taxon>
        <taxon>Pseudomonadati</taxon>
        <taxon>Pseudomonadota</taxon>
        <taxon>Gammaproteobacteria</taxon>
        <taxon>Pseudomonadales</taxon>
        <taxon>Pseudomonadaceae</taxon>
        <taxon>Pseudomonas</taxon>
    </lineage>
</organism>
<gene>
    <name evidence="1" type="ORF">HX882_03130</name>
</gene>
<evidence type="ECO:0000313" key="1">
    <source>
        <dbReference type="EMBL" id="NWB94881.1"/>
    </source>
</evidence>
<dbReference type="EMBL" id="JACAQB010000003">
    <property type="protein sequence ID" value="NWB94881.1"/>
    <property type="molecule type" value="Genomic_DNA"/>
</dbReference>
<name>A0A7Y7X8D1_9PSED</name>
<protein>
    <submittedName>
        <fullName evidence="1">CrpP family protein</fullName>
    </submittedName>
</protein>
<evidence type="ECO:0000313" key="2">
    <source>
        <dbReference type="Proteomes" id="UP000539985"/>
    </source>
</evidence>
<dbReference type="Proteomes" id="UP000539985">
    <property type="component" value="Unassembled WGS sequence"/>
</dbReference>
<accession>A0A7Y7X8D1</accession>
<dbReference type="NCBIfam" id="NF041886">
    <property type="entry name" value="Rmf_CrpP_fam"/>
    <property type="match status" value="1"/>
</dbReference>
<dbReference type="RefSeq" id="WP_177099978.1">
    <property type="nucleotide sequence ID" value="NZ_JACAQB010000003.1"/>
</dbReference>
<dbReference type="NCBIfam" id="NF033696">
    <property type="entry name" value="CrpP_fam"/>
    <property type="match status" value="1"/>
</dbReference>
<reference evidence="1 2" key="1">
    <citation type="submission" date="2020-04" db="EMBL/GenBank/DDBJ databases">
        <title>Molecular characterization of pseudomonads from Agaricus bisporus reveal novel blotch 2 pathogens in Western Europe.</title>
        <authorList>
            <person name="Taparia T."/>
            <person name="Krijger M."/>
            <person name="Haynes E."/>
            <person name="Elpinstone J.G."/>
            <person name="Noble R."/>
            <person name="Van Der Wolf J."/>
        </authorList>
    </citation>
    <scope>NUCLEOTIDE SEQUENCE [LARGE SCALE GENOMIC DNA]</scope>
    <source>
        <strain evidence="1 2">H7001</strain>
    </source>
</reference>
<comment type="caution">
    <text evidence="1">The sequence shown here is derived from an EMBL/GenBank/DDBJ whole genome shotgun (WGS) entry which is preliminary data.</text>
</comment>